<keyword evidence="3" id="KW-1185">Reference proteome</keyword>
<evidence type="ECO:0000313" key="2">
    <source>
        <dbReference type="EMBL" id="KAK4748432.1"/>
    </source>
</evidence>
<protein>
    <recommendedName>
        <fullName evidence="4">Pentatricopeptide repeat-containing protein</fullName>
    </recommendedName>
</protein>
<dbReference type="InterPro" id="IPR011990">
    <property type="entry name" value="TPR-like_helical_dom_sf"/>
</dbReference>
<dbReference type="EMBL" id="JAXIOK010000019">
    <property type="protein sequence ID" value="KAK4748432.1"/>
    <property type="molecule type" value="Genomic_DNA"/>
</dbReference>
<name>A0AAN7JL41_9MYRT</name>
<dbReference type="Gene3D" id="1.25.40.10">
    <property type="entry name" value="Tetratricopeptide repeat domain"/>
    <property type="match status" value="1"/>
</dbReference>
<dbReference type="AlphaFoldDB" id="A0AAN7JL41"/>
<evidence type="ECO:0000256" key="1">
    <source>
        <dbReference type="ARBA" id="ARBA00022737"/>
    </source>
</evidence>
<keyword evidence="1" id="KW-0677">Repeat</keyword>
<gene>
    <name evidence="2" type="ORF">SAY87_015018</name>
</gene>
<dbReference type="InterPro" id="IPR002885">
    <property type="entry name" value="PPR_rpt"/>
</dbReference>
<evidence type="ECO:0008006" key="4">
    <source>
        <dbReference type="Google" id="ProtNLM"/>
    </source>
</evidence>
<dbReference type="Proteomes" id="UP001345219">
    <property type="component" value="Chromosome 12"/>
</dbReference>
<proteinExistence type="predicted"/>
<dbReference type="Pfam" id="PF01535">
    <property type="entry name" value="PPR"/>
    <property type="match status" value="1"/>
</dbReference>
<evidence type="ECO:0000313" key="3">
    <source>
        <dbReference type="Proteomes" id="UP001345219"/>
    </source>
</evidence>
<accession>A0AAN7JL41</accession>
<reference evidence="2 3" key="1">
    <citation type="journal article" date="2023" name="Hortic Res">
        <title>Pangenome of water caltrop reveals structural variations and asymmetric subgenome divergence after allopolyploidization.</title>
        <authorList>
            <person name="Zhang X."/>
            <person name="Chen Y."/>
            <person name="Wang L."/>
            <person name="Yuan Y."/>
            <person name="Fang M."/>
            <person name="Shi L."/>
            <person name="Lu R."/>
            <person name="Comes H.P."/>
            <person name="Ma Y."/>
            <person name="Chen Y."/>
            <person name="Huang G."/>
            <person name="Zhou Y."/>
            <person name="Zheng Z."/>
            <person name="Qiu Y."/>
        </authorList>
    </citation>
    <scope>NUCLEOTIDE SEQUENCE [LARGE SCALE GENOMIC DNA]</scope>
    <source>
        <tissue evidence="2">Roots</tissue>
    </source>
</reference>
<comment type="caution">
    <text evidence="2">The sequence shown here is derived from an EMBL/GenBank/DDBJ whole genome shotgun (WGS) entry which is preliminary data.</text>
</comment>
<sequence>MVLIEYTEYVFDEMVKRGVCLDGTDYKLMIIAYCRIGHVLQAGNWLATMIEKDFWMDNATCSLIIRAFSGKGLVHLVVWYLRR</sequence>
<organism evidence="2 3">
    <name type="scientific">Trapa incisa</name>
    <dbReference type="NCBI Taxonomy" id="236973"/>
    <lineage>
        <taxon>Eukaryota</taxon>
        <taxon>Viridiplantae</taxon>
        <taxon>Streptophyta</taxon>
        <taxon>Embryophyta</taxon>
        <taxon>Tracheophyta</taxon>
        <taxon>Spermatophyta</taxon>
        <taxon>Magnoliopsida</taxon>
        <taxon>eudicotyledons</taxon>
        <taxon>Gunneridae</taxon>
        <taxon>Pentapetalae</taxon>
        <taxon>rosids</taxon>
        <taxon>malvids</taxon>
        <taxon>Myrtales</taxon>
        <taxon>Lythraceae</taxon>
        <taxon>Trapa</taxon>
    </lineage>
</organism>